<proteinExistence type="predicted"/>
<name>A0ACC3AZ34_9EURO</name>
<keyword evidence="2" id="KW-1185">Reference proteome</keyword>
<gene>
    <name evidence="1" type="ORF">N8T08_007230</name>
</gene>
<protein>
    <submittedName>
        <fullName evidence="1">Uncharacterized protein</fullName>
    </submittedName>
</protein>
<dbReference type="EMBL" id="JAOPJF010000046">
    <property type="protein sequence ID" value="KAK1142796.1"/>
    <property type="molecule type" value="Genomic_DNA"/>
</dbReference>
<evidence type="ECO:0000313" key="1">
    <source>
        <dbReference type="EMBL" id="KAK1142796.1"/>
    </source>
</evidence>
<dbReference type="Proteomes" id="UP001177260">
    <property type="component" value="Unassembled WGS sequence"/>
</dbReference>
<accession>A0ACC3AZ34</accession>
<sequence>FVDEEPEPVPEPEFVDEEPESVPEPEFVDEEPEPVPEPEFVDEEPESVPEPEFVDEEPEPVPEPEFVDEEPEPFPTEPPAEGEFEQCTIPQASPNTEGWPSASLSLSDTPNHEQAQGHIARITCADLMLYKNWESLSSKYKKKRAIKLASKGLPIPSEDNFLSIIAI</sequence>
<organism evidence="1 2">
    <name type="scientific">Aspergillus melleus</name>
    <dbReference type="NCBI Taxonomy" id="138277"/>
    <lineage>
        <taxon>Eukaryota</taxon>
        <taxon>Fungi</taxon>
        <taxon>Dikarya</taxon>
        <taxon>Ascomycota</taxon>
        <taxon>Pezizomycotina</taxon>
        <taxon>Eurotiomycetes</taxon>
        <taxon>Eurotiomycetidae</taxon>
        <taxon>Eurotiales</taxon>
        <taxon>Aspergillaceae</taxon>
        <taxon>Aspergillus</taxon>
        <taxon>Aspergillus subgen. Circumdati</taxon>
    </lineage>
</organism>
<comment type="caution">
    <text evidence="1">The sequence shown here is derived from an EMBL/GenBank/DDBJ whole genome shotgun (WGS) entry which is preliminary data.</text>
</comment>
<reference evidence="1 2" key="1">
    <citation type="journal article" date="2023" name="ACS Omega">
        <title>Identification of the Neoaspergillic Acid Biosynthesis Gene Cluster by Establishing an In Vitro CRISPR-Ribonucleoprotein Genetic System in Aspergillus melleus.</title>
        <authorList>
            <person name="Yuan B."/>
            <person name="Grau M.F."/>
            <person name="Murata R.M."/>
            <person name="Torok T."/>
            <person name="Venkateswaran K."/>
            <person name="Stajich J.E."/>
            <person name="Wang C.C.C."/>
        </authorList>
    </citation>
    <scope>NUCLEOTIDE SEQUENCE [LARGE SCALE GENOMIC DNA]</scope>
    <source>
        <strain evidence="1 2">IMV 1140</strain>
    </source>
</reference>
<evidence type="ECO:0000313" key="2">
    <source>
        <dbReference type="Proteomes" id="UP001177260"/>
    </source>
</evidence>
<feature type="non-terminal residue" evidence="1">
    <location>
        <position position="1"/>
    </location>
</feature>